<proteinExistence type="predicted"/>
<evidence type="ECO:0000259" key="2">
    <source>
        <dbReference type="Pfam" id="PF07728"/>
    </source>
</evidence>
<dbReference type="InterPro" id="IPR002740">
    <property type="entry name" value="EVE_domain"/>
</dbReference>
<dbReference type="EMBL" id="JACIBY010000012">
    <property type="protein sequence ID" value="MBB3840640.1"/>
    <property type="molecule type" value="Genomic_DNA"/>
</dbReference>
<accession>A0A7W5ZQ10</accession>
<dbReference type="InterPro" id="IPR011704">
    <property type="entry name" value="ATPase_dyneun-rel_AAA"/>
</dbReference>
<dbReference type="Pfam" id="PF01878">
    <property type="entry name" value="EVE"/>
    <property type="match status" value="1"/>
</dbReference>
<name>A0A7W5ZQ10_9BACT</name>
<evidence type="ECO:0000259" key="1">
    <source>
        <dbReference type="Pfam" id="PF01878"/>
    </source>
</evidence>
<dbReference type="Proteomes" id="UP000541352">
    <property type="component" value="Unassembled WGS sequence"/>
</dbReference>
<organism evidence="3 4">
    <name type="scientific">Runella defluvii</name>
    <dbReference type="NCBI Taxonomy" id="370973"/>
    <lineage>
        <taxon>Bacteria</taxon>
        <taxon>Pseudomonadati</taxon>
        <taxon>Bacteroidota</taxon>
        <taxon>Cytophagia</taxon>
        <taxon>Cytophagales</taxon>
        <taxon>Spirosomataceae</taxon>
        <taxon>Runella</taxon>
    </lineage>
</organism>
<dbReference type="AlphaFoldDB" id="A0A7W5ZQ10"/>
<dbReference type="Gene3D" id="3.10.590.10">
    <property type="entry name" value="ph1033 like domains"/>
    <property type="match status" value="1"/>
</dbReference>
<comment type="caution">
    <text evidence="3">The sequence shown here is derived from an EMBL/GenBank/DDBJ whole genome shotgun (WGS) entry which is preliminary data.</text>
</comment>
<dbReference type="SUPFAM" id="SSF52540">
    <property type="entry name" value="P-loop containing nucleoside triphosphate hydrolases"/>
    <property type="match status" value="1"/>
</dbReference>
<dbReference type="RefSeq" id="WP_221225706.1">
    <property type="nucleotide sequence ID" value="NZ_JACIBY010000012.1"/>
</dbReference>
<dbReference type="GO" id="GO:0005524">
    <property type="term" value="F:ATP binding"/>
    <property type="evidence" value="ECO:0007669"/>
    <property type="project" value="InterPro"/>
</dbReference>
<sequence>MDDGFREEIFATVLKKQKHKYWVCHSNPDYFDGSAEIAEQEFIDFEFQEKFQNVVNVGDKVLFWISGKNAGVYGIGEIWEAPYKRLMKGQGMNYAKDSNSVHKFNVERLRAFIKVVGRLSDSPILREKILAEEELSKVRVFVNPQGVTNSEITEAQFNRVLSLTKQSFVFSEPKETYSVPKVINRPAIPLNYIYYGAPGTGKTYEVQRLCQLYAHKIVTFHQSFGYEEFVEGIRPETIGDKITYKVRKGVFYEACLEALRAADYQSFEGCIADTAESRQKRFAQAPVVLMVMDEINRANVSKVLGELITLIEPSKRLGAADELWLTLPYSQEKFGVPANLYIVGTMNTADRSIALLDTALRRRFYFNECLPDVSALSEKVIENTNVGKLLTTLNERIEFLHDRDHVIGHAYFLNIQTFEELCELFRFQVIPLLQEYFYDDWRKIQLVLGDNEAWGKPLDAKLIQTKRQYTANMERELFGEDLDNADAVVTYQLNPMLTEGRFGELPRDMFRRIYER</sequence>
<dbReference type="GO" id="GO:0016887">
    <property type="term" value="F:ATP hydrolysis activity"/>
    <property type="evidence" value="ECO:0007669"/>
    <property type="project" value="InterPro"/>
</dbReference>
<feature type="domain" description="ATPase dynein-related AAA" evidence="2">
    <location>
        <begin position="195"/>
        <end position="364"/>
    </location>
</feature>
<feature type="domain" description="EVE" evidence="1">
    <location>
        <begin position="20"/>
        <end position="162"/>
    </location>
</feature>
<dbReference type="Pfam" id="PF07728">
    <property type="entry name" value="AAA_5"/>
    <property type="match status" value="1"/>
</dbReference>
<keyword evidence="4" id="KW-1185">Reference proteome</keyword>
<dbReference type="InterPro" id="IPR052934">
    <property type="entry name" value="Methyl-DNA_Rec/Restrict_Enz"/>
</dbReference>
<evidence type="ECO:0000313" key="3">
    <source>
        <dbReference type="EMBL" id="MBB3840640.1"/>
    </source>
</evidence>
<evidence type="ECO:0000313" key="4">
    <source>
        <dbReference type="Proteomes" id="UP000541352"/>
    </source>
</evidence>
<dbReference type="Gene3D" id="3.40.50.300">
    <property type="entry name" value="P-loop containing nucleotide triphosphate hydrolases"/>
    <property type="match status" value="1"/>
</dbReference>
<reference evidence="3 4" key="1">
    <citation type="submission" date="2020-08" db="EMBL/GenBank/DDBJ databases">
        <title>Genomic Encyclopedia of Type Strains, Phase IV (KMG-IV): sequencing the most valuable type-strain genomes for metagenomic binning, comparative biology and taxonomic classification.</title>
        <authorList>
            <person name="Goeker M."/>
        </authorList>
    </citation>
    <scope>NUCLEOTIDE SEQUENCE [LARGE SCALE GENOMIC DNA]</scope>
    <source>
        <strain evidence="3 4">DSM 17976</strain>
    </source>
</reference>
<dbReference type="PANTHER" id="PTHR37291:SF1">
    <property type="entry name" value="TYPE IV METHYL-DIRECTED RESTRICTION ENZYME ECOKMCRB SUBUNIT"/>
    <property type="match status" value="1"/>
</dbReference>
<dbReference type="PANTHER" id="PTHR37291">
    <property type="entry name" value="5-METHYLCYTOSINE-SPECIFIC RESTRICTION ENZYME B"/>
    <property type="match status" value="1"/>
</dbReference>
<dbReference type="SUPFAM" id="SSF88697">
    <property type="entry name" value="PUA domain-like"/>
    <property type="match status" value="1"/>
</dbReference>
<protein>
    <submittedName>
        <fullName evidence="3">Putative RNA-binding protein with PUA-like domain</fullName>
    </submittedName>
</protein>
<dbReference type="InterPro" id="IPR015947">
    <property type="entry name" value="PUA-like_sf"/>
</dbReference>
<gene>
    <name evidence="3" type="ORF">FHS57_004660</name>
</gene>
<dbReference type="InterPro" id="IPR027417">
    <property type="entry name" value="P-loop_NTPase"/>
</dbReference>